<dbReference type="InterPro" id="IPR025427">
    <property type="entry name" value="DUF4160"/>
</dbReference>
<protein>
    <recommendedName>
        <fullName evidence="3">DUF4160 domain-containing protein</fullName>
    </recommendedName>
</protein>
<dbReference type="HOGENOM" id="CLU_162083_0_0_5"/>
<dbReference type="AlphaFoldDB" id="Q13DQ3"/>
<reference evidence="1 2" key="1">
    <citation type="submission" date="2006-03" db="EMBL/GenBank/DDBJ databases">
        <title>Complete sequence of Rhodopseudomonas palustris BisB5.</title>
        <authorList>
            <consortium name="US DOE Joint Genome Institute"/>
            <person name="Copeland A."/>
            <person name="Lucas S."/>
            <person name="Lapidus A."/>
            <person name="Barry K."/>
            <person name="Detter J.C."/>
            <person name="Glavina del Rio T."/>
            <person name="Hammon N."/>
            <person name="Israni S."/>
            <person name="Dalin E."/>
            <person name="Tice H."/>
            <person name="Pitluck S."/>
            <person name="Chain P."/>
            <person name="Malfatti S."/>
            <person name="Shin M."/>
            <person name="Vergez L."/>
            <person name="Schmutz J."/>
            <person name="Larimer F."/>
            <person name="Land M."/>
            <person name="Hauser L."/>
            <person name="Pelletier D.A."/>
            <person name="Kyrpides N."/>
            <person name="Lykidis A."/>
            <person name="Oda Y."/>
            <person name="Harwood C.S."/>
            <person name="Richardson P."/>
        </authorList>
    </citation>
    <scope>NUCLEOTIDE SEQUENCE [LARGE SCALE GENOMIC DNA]</scope>
    <source>
        <strain evidence="1 2">BisB5</strain>
    </source>
</reference>
<evidence type="ECO:0008006" key="3">
    <source>
        <dbReference type="Google" id="ProtNLM"/>
    </source>
</evidence>
<name>Q13DQ3_RHOPS</name>
<dbReference type="STRING" id="316057.RPD_0548"/>
<dbReference type="EMBL" id="CP000283">
    <property type="protein sequence ID" value="ABE37786.1"/>
    <property type="molecule type" value="Genomic_DNA"/>
</dbReference>
<accession>Q13DQ3</accession>
<evidence type="ECO:0000313" key="1">
    <source>
        <dbReference type="EMBL" id="ABE37786.1"/>
    </source>
</evidence>
<sequence>MPVVAMVDGVKIEFYPDEHPPPHFHARYAEHVAQIEIRTAKVLRGSLPPAKLGRVLSWASRHYMGLMDAWTAVEELRKPEKIDD</sequence>
<dbReference type="Pfam" id="PF13711">
    <property type="entry name" value="DUF4160"/>
    <property type="match status" value="1"/>
</dbReference>
<organism evidence="1 2">
    <name type="scientific">Rhodopseudomonas palustris (strain BisB5)</name>
    <dbReference type="NCBI Taxonomy" id="316057"/>
    <lineage>
        <taxon>Bacteria</taxon>
        <taxon>Pseudomonadati</taxon>
        <taxon>Pseudomonadota</taxon>
        <taxon>Alphaproteobacteria</taxon>
        <taxon>Hyphomicrobiales</taxon>
        <taxon>Nitrobacteraceae</taxon>
        <taxon>Rhodopseudomonas</taxon>
    </lineage>
</organism>
<evidence type="ECO:0000313" key="2">
    <source>
        <dbReference type="Proteomes" id="UP000001818"/>
    </source>
</evidence>
<proteinExistence type="predicted"/>
<dbReference type="Proteomes" id="UP000001818">
    <property type="component" value="Chromosome"/>
</dbReference>
<dbReference type="KEGG" id="rpd:RPD_0548"/>
<gene>
    <name evidence="1" type="ordered locus">RPD_0548</name>
</gene>
<dbReference type="BioCyc" id="RPAL316057:RPD_RS02810-MONOMER"/>